<name>A0A9W4UNB6_9PLEO</name>
<dbReference type="AlphaFoldDB" id="A0A9W4UNB6"/>
<evidence type="ECO:0000313" key="1">
    <source>
        <dbReference type="EMBL" id="CAI6339135.1"/>
    </source>
</evidence>
<gene>
    <name evidence="1" type="ORF">PDIGIT_LOCUS12282</name>
</gene>
<comment type="caution">
    <text evidence="1">The sequence shown here is derived from an EMBL/GenBank/DDBJ whole genome shotgun (WGS) entry which is preliminary data.</text>
</comment>
<accession>A0A9W4UNB6</accession>
<sequence>MSVKVYANWEPVSFTRSCTASRTESVAEAVPAPSSSILTSGLYSSNLSM</sequence>
<reference evidence="1" key="1">
    <citation type="submission" date="2023-01" db="EMBL/GenBank/DDBJ databases">
        <authorList>
            <person name="Van Ghelder C."/>
            <person name="Rancurel C."/>
        </authorList>
    </citation>
    <scope>NUCLEOTIDE SEQUENCE</scope>
    <source>
        <strain evidence="1">CNCM I-4278</strain>
    </source>
</reference>
<dbReference type="Proteomes" id="UP001152607">
    <property type="component" value="Unassembled WGS sequence"/>
</dbReference>
<proteinExistence type="predicted"/>
<protein>
    <submittedName>
        <fullName evidence="1">Uncharacterized protein</fullName>
    </submittedName>
</protein>
<evidence type="ECO:0000313" key="2">
    <source>
        <dbReference type="Proteomes" id="UP001152607"/>
    </source>
</evidence>
<keyword evidence="2" id="KW-1185">Reference proteome</keyword>
<organism evidence="1 2">
    <name type="scientific">Periconia digitata</name>
    <dbReference type="NCBI Taxonomy" id="1303443"/>
    <lineage>
        <taxon>Eukaryota</taxon>
        <taxon>Fungi</taxon>
        <taxon>Dikarya</taxon>
        <taxon>Ascomycota</taxon>
        <taxon>Pezizomycotina</taxon>
        <taxon>Dothideomycetes</taxon>
        <taxon>Pleosporomycetidae</taxon>
        <taxon>Pleosporales</taxon>
        <taxon>Massarineae</taxon>
        <taxon>Periconiaceae</taxon>
        <taxon>Periconia</taxon>
    </lineage>
</organism>
<dbReference type="EMBL" id="CAOQHR010000009">
    <property type="protein sequence ID" value="CAI6339135.1"/>
    <property type="molecule type" value="Genomic_DNA"/>
</dbReference>